<proteinExistence type="predicted"/>
<evidence type="ECO:0000256" key="1">
    <source>
        <dbReference type="SAM" id="MobiDB-lite"/>
    </source>
</evidence>
<evidence type="ECO:0000313" key="3">
    <source>
        <dbReference type="Proteomes" id="UP000295124"/>
    </source>
</evidence>
<reference evidence="2 3" key="1">
    <citation type="submission" date="2019-03" db="EMBL/GenBank/DDBJ databases">
        <title>Draft genome sequences of novel Actinobacteria.</title>
        <authorList>
            <person name="Sahin N."/>
            <person name="Ay H."/>
            <person name="Saygin H."/>
        </authorList>
    </citation>
    <scope>NUCLEOTIDE SEQUENCE [LARGE SCALE GENOMIC DNA]</scope>
    <source>
        <strain evidence="2 3">JCM 13523</strain>
    </source>
</reference>
<feature type="region of interest" description="Disordered" evidence="1">
    <location>
        <begin position="1"/>
        <end position="49"/>
    </location>
</feature>
<organism evidence="2 3">
    <name type="scientific">Kribbella antibiotica</name>
    <dbReference type="NCBI Taxonomy" id="190195"/>
    <lineage>
        <taxon>Bacteria</taxon>
        <taxon>Bacillati</taxon>
        <taxon>Actinomycetota</taxon>
        <taxon>Actinomycetes</taxon>
        <taxon>Propionibacteriales</taxon>
        <taxon>Kribbellaceae</taxon>
        <taxon>Kribbella</taxon>
    </lineage>
</organism>
<feature type="region of interest" description="Disordered" evidence="1">
    <location>
        <begin position="76"/>
        <end position="101"/>
    </location>
</feature>
<comment type="caution">
    <text evidence="2">The sequence shown here is derived from an EMBL/GenBank/DDBJ whole genome shotgun (WGS) entry which is preliminary data.</text>
</comment>
<gene>
    <name evidence="2" type="ORF">E1263_42470</name>
</gene>
<protein>
    <submittedName>
        <fullName evidence="2">Uncharacterized protein</fullName>
    </submittedName>
</protein>
<accession>A0A4R4YBR7</accession>
<dbReference type="RefSeq" id="WP_132178155.1">
    <property type="nucleotide sequence ID" value="NZ_SMKX01000320.1"/>
</dbReference>
<keyword evidence="3" id="KW-1185">Reference proteome</keyword>
<evidence type="ECO:0000313" key="2">
    <source>
        <dbReference type="EMBL" id="TDD41500.1"/>
    </source>
</evidence>
<sequence length="101" mass="10701">MLKALAADSPVVSGRSGVRRGVGWPDREVAPSGRLTSKPLTPSFEPPPAIPRAPECLVRAQGAGGGFPRRVRQVGVRRGGGWPDREVAPSGRLTSKLRPEL</sequence>
<feature type="compositionally biased region" description="Low complexity" evidence="1">
    <location>
        <begin position="11"/>
        <end position="23"/>
    </location>
</feature>
<dbReference type="AlphaFoldDB" id="A0A4R4YBR7"/>
<dbReference type="EMBL" id="SMKX01000320">
    <property type="protein sequence ID" value="TDD41500.1"/>
    <property type="molecule type" value="Genomic_DNA"/>
</dbReference>
<dbReference type="Proteomes" id="UP000295124">
    <property type="component" value="Unassembled WGS sequence"/>
</dbReference>
<name>A0A4R4YBR7_9ACTN</name>